<dbReference type="EMBL" id="LAZR01069034">
    <property type="protein sequence ID" value="KKK48494.1"/>
    <property type="molecule type" value="Genomic_DNA"/>
</dbReference>
<organism evidence="3">
    <name type="scientific">marine sediment metagenome</name>
    <dbReference type="NCBI Taxonomy" id="412755"/>
    <lineage>
        <taxon>unclassified sequences</taxon>
        <taxon>metagenomes</taxon>
        <taxon>ecological metagenomes</taxon>
    </lineage>
</organism>
<dbReference type="InterPro" id="IPR036928">
    <property type="entry name" value="AS_sf"/>
</dbReference>
<proteinExistence type="predicted"/>
<dbReference type="InterPro" id="IPR052739">
    <property type="entry name" value="FAAH2"/>
</dbReference>
<evidence type="ECO:0000259" key="1">
    <source>
        <dbReference type="Pfam" id="PF01425"/>
    </source>
</evidence>
<evidence type="ECO:0000313" key="2">
    <source>
        <dbReference type="EMBL" id="KKK48494.1"/>
    </source>
</evidence>
<dbReference type="Gene3D" id="3.90.1300.10">
    <property type="entry name" value="Amidase signature (AS) domain"/>
    <property type="match status" value="1"/>
</dbReference>
<dbReference type="AlphaFoldDB" id="A0A0F8YKW6"/>
<dbReference type="PANTHER" id="PTHR43372">
    <property type="entry name" value="FATTY-ACID AMIDE HYDROLASE"/>
    <property type="match status" value="1"/>
</dbReference>
<dbReference type="PANTHER" id="PTHR43372:SF4">
    <property type="entry name" value="FATTY-ACID AMIDE HYDROLASE 2"/>
    <property type="match status" value="1"/>
</dbReference>
<protein>
    <recommendedName>
        <fullName evidence="1">Amidase domain-containing protein</fullName>
    </recommendedName>
</protein>
<gene>
    <name evidence="3" type="ORF">LCGC14_2807280</name>
    <name evidence="2" type="ORF">LCGC14_3144560</name>
</gene>
<comment type="caution">
    <text evidence="3">The sequence shown here is derived from an EMBL/GenBank/DDBJ whole genome shotgun (WGS) entry which is preliminary data.</text>
</comment>
<dbReference type="Pfam" id="PF01425">
    <property type="entry name" value="Amidase"/>
    <property type="match status" value="1"/>
</dbReference>
<dbReference type="GO" id="GO:0012505">
    <property type="term" value="C:endomembrane system"/>
    <property type="evidence" value="ECO:0007669"/>
    <property type="project" value="TreeGrafter"/>
</dbReference>
<feature type="non-terminal residue" evidence="3">
    <location>
        <position position="223"/>
    </location>
</feature>
<sequence>MTKMKSEDICFMPAWQMKEKIKNQEISSQEITEKIIERIEKINPIINAYCTPTFDLARTMAKNADDRVRKNQTNLPLLNGIPTSLKDLVELKGVRTTFGSRLYENFVSVKDSVVVKRLKDAGCVILGKTNTPEFGFKGVTDNKIFGATKNPWNIERTPGGSSGGAAAAAVSGLSPLAQGSDGGGSIRIPSCFSGVYGIKPSFGRIPSASMKTSGVTGTLSCKG</sequence>
<accession>A0A0F8YKW6</accession>
<dbReference type="SUPFAM" id="SSF75304">
    <property type="entry name" value="Amidase signature (AS) enzymes"/>
    <property type="match status" value="1"/>
</dbReference>
<dbReference type="EMBL" id="LAZR01052849">
    <property type="protein sequence ID" value="KKK82048.1"/>
    <property type="molecule type" value="Genomic_DNA"/>
</dbReference>
<dbReference type="InterPro" id="IPR023631">
    <property type="entry name" value="Amidase_dom"/>
</dbReference>
<name>A0A0F8YKW6_9ZZZZ</name>
<feature type="domain" description="Amidase" evidence="1">
    <location>
        <begin position="30"/>
        <end position="222"/>
    </location>
</feature>
<reference evidence="3" key="1">
    <citation type="journal article" date="2015" name="Nature">
        <title>Complex archaea that bridge the gap between prokaryotes and eukaryotes.</title>
        <authorList>
            <person name="Spang A."/>
            <person name="Saw J.H."/>
            <person name="Jorgensen S.L."/>
            <person name="Zaremba-Niedzwiedzka K."/>
            <person name="Martijn J."/>
            <person name="Lind A.E."/>
            <person name="van Eijk R."/>
            <person name="Schleper C."/>
            <person name="Guy L."/>
            <person name="Ettema T.J."/>
        </authorList>
    </citation>
    <scope>NUCLEOTIDE SEQUENCE</scope>
</reference>
<evidence type="ECO:0000313" key="3">
    <source>
        <dbReference type="EMBL" id="KKK82048.1"/>
    </source>
</evidence>